<evidence type="ECO:0000256" key="3">
    <source>
        <dbReference type="RuleBase" id="RU000363"/>
    </source>
</evidence>
<dbReference type="PANTHER" id="PTHR43115">
    <property type="entry name" value="DEHYDROGENASE/REDUCTASE SDR FAMILY MEMBER 11"/>
    <property type="match status" value="1"/>
</dbReference>
<name>A0A085ZJ41_9FLAO</name>
<keyword evidence="6" id="KW-1185">Reference proteome</keyword>
<dbReference type="Gene3D" id="3.40.50.720">
    <property type="entry name" value="NAD(P)-binding Rossmann-like Domain"/>
    <property type="match status" value="1"/>
</dbReference>
<dbReference type="GO" id="GO:0016616">
    <property type="term" value="F:oxidoreductase activity, acting on the CH-OH group of donors, NAD or NADP as acceptor"/>
    <property type="evidence" value="ECO:0007669"/>
    <property type="project" value="UniProtKB-ARBA"/>
</dbReference>
<dbReference type="Proteomes" id="UP000028715">
    <property type="component" value="Unassembled WGS sequence"/>
</dbReference>
<dbReference type="InterPro" id="IPR036291">
    <property type="entry name" value="NAD(P)-bd_dom_sf"/>
</dbReference>
<dbReference type="PROSITE" id="PS00061">
    <property type="entry name" value="ADH_SHORT"/>
    <property type="match status" value="1"/>
</dbReference>
<evidence type="ECO:0000259" key="4">
    <source>
        <dbReference type="SMART" id="SM00822"/>
    </source>
</evidence>
<comment type="caution">
    <text evidence="5">The sequence shown here is derived from an EMBL/GenBank/DDBJ whole genome shotgun (WGS) entry which is preliminary data.</text>
</comment>
<dbReference type="FunFam" id="3.40.50.720:FF:000047">
    <property type="entry name" value="NADP-dependent L-serine/L-allo-threonine dehydrogenase"/>
    <property type="match status" value="1"/>
</dbReference>
<proteinExistence type="inferred from homology"/>
<dbReference type="EMBL" id="JPRL01000001">
    <property type="protein sequence ID" value="KFF04455.1"/>
    <property type="molecule type" value="Genomic_DNA"/>
</dbReference>
<evidence type="ECO:0000256" key="2">
    <source>
        <dbReference type="ARBA" id="ARBA00023002"/>
    </source>
</evidence>
<dbReference type="eggNOG" id="COG4221">
    <property type="taxonomic scope" value="Bacteria"/>
</dbReference>
<feature type="domain" description="Ketoreductase" evidence="4">
    <location>
        <begin position="8"/>
        <end position="192"/>
    </location>
</feature>
<sequence length="248" mass="26822">MENNIKDKVVIITGASSGMGEAAARHLAELGAVVVLGARRADRIEKLAKDIQQTGAHALAVEVDVTDMEQVKNLVDSAVRQFGRVDVILNNAGVMPLSPMDRVNVEEWNTMIDVNIKGVLNGIAAVLPYMKEQKSGQIINTSSVAGHKVFYGSAVYSATKYAVRALTEGLRMELKPYNIRTTIVCPGAVKTELLEHISEADIQQANKDYVGEVGISADSFARVVAFAISQPSDVDINEIIFRPTAQEL</sequence>
<dbReference type="InterPro" id="IPR002347">
    <property type="entry name" value="SDR_fam"/>
</dbReference>
<accession>A0A085ZJ41</accession>
<reference evidence="5 6" key="1">
    <citation type="submission" date="2014-07" db="EMBL/GenBank/DDBJ databases">
        <title>Genome of Flavobacterium reichenbachii LMG 25512.</title>
        <authorList>
            <person name="Stropko S.J."/>
            <person name="Pipes S.E."/>
            <person name="Newman J.D."/>
        </authorList>
    </citation>
    <scope>NUCLEOTIDE SEQUENCE [LARGE SCALE GENOMIC DNA]</scope>
    <source>
        <strain evidence="5 6">LMG 25512</strain>
    </source>
</reference>
<evidence type="ECO:0000256" key="1">
    <source>
        <dbReference type="ARBA" id="ARBA00006484"/>
    </source>
</evidence>
<comment type="similarity">
    <text evidence="1 3">Belongs to the short-chain dehydrogenases/reductases (SDR) family.</text>
</comment>
<dbReference type="SUPFAM" id="SSF51735">
    <property type="entry name" value="NAD(P)-binding Rossmann-fold domains"/>
    <property type="match status" value="1"/>
</dbReference>
<dbReference type="OrthoDB" id="9775296at2"/>
<dbReference type="AlphaFoldDB" id="A0A085ZJ41"/>
<evidence type="ECO:0000313" key="6">
    <source>
        <dbReference type="Proteomes" id="UP000028715"/>
    </source>
</evidence>
<dbReference type="PANTHER" id="PTHR43115:SF4">
    <property type="entry name" value="DEHYDROGENASE_REDUCTASE SDR FAMILY MEMBER 11"/>
    <property type="match status" value="1"/>
</dbReference>
<dbReference type="Pfam" id="PF00106">
    <property type="entry name" value="adh_short"/>
    <property type="match status" value="1"/>
</dbReference>
<keyword evidence="2" id="KW-0560">Oxidoreductase</keyword>
<evidence type="ECO:0000313" key="5">
    <source>
        <dbReference type="EMBL" id="KFF04455.1"/>
    </source>
</evidence>
<dbReference type="STRING" id="362418.IW19_02440"/>
<gene>
    <name evidence="5" type="ORF">IW19_02440</name>
</gene>
<protein>
    <submittedName>
        <fullName evidence="5">Oxidoreductase</fullName>
    </submittedName>
</protein>
<organism evidence="5 6">
    <name type="scientific">Flavobacterium reichenbachii</name>
    <dbReference type="NCBI Taxonomy" id="362418"/>
    <lineage>
        <taxon>Bacteria</taxon>
        <taxon>Pseudomonadati</taxon>
        <taxon>Bacteroidota</taxon>
        <taxon>Flavobacteriia</taxon>
        <taxon>Flavobacteriales</taxon>
        <taxon>Flavobacteriaceae</taxon>
        <taxon>Flavobacterium</taxon>
    </lineage>
</organism>
<dbReference type="InterPro" id="IPR020904">
    <property type="entry name" value="Sc_DH/Rdtase_CS"/>
</dbReference>
<dbReference type="PRINTS" id="PR00080">
    <property type="entry name" value="SDRFAMILY"/>
</dbReference>
<dbReference type="SMART" id="SM00822">
    <property type="entry name" value="PKS_KR"/>
    <property type="match status" value="1"/>
</dbReference>
<dbReference type="RefSeq" id="WP_035680734.1">
    <property type="nucleotide sequence ID" value="NZ_JPRL01000001.1"/>
</dbReference>
<dbReference type="InterPro" id="IPR057326">
    <property type="entry name" value="KR_dom"/>
</dbReference>
<dbReference type="PRINTS" id="PR00081">
    <property type="entry name" value="GDHRDH"/>
</dbReference>